<gene>
    <name evidence="3" type="ORF">Zmor_007435</name>
</gene>
<comment type="caution">
    <text evidence="3">The sequence shown here is derived from an EMBL/GenBank/DDBJ whole genome shotgun (WGS) entry which is preliminary data.</text>
</comment>
<dbReference type="CDD" id="cd00161">
    <property type="entry name" value="beta-trefoil_Ricin-like"/>
    <property type="match status" value="1"/>
</dbReference>
<name>A0AA38MNK1_9CUCU</name>
<keyword evidence="1" id="KW-0732">Signal</keyword>
<dbReference type="InterPro" id="IPR035992">
    <property type="entry name" value="Ricin_B-like_lectins"/>
</dbReference>
<keyword evidence="4" id="KW-1185">Reference proteome</keyword>
<dbReference type="AlphaFoldDB" id="A0AA38MNK1"/>
<dbReference type="Pfam" id="PF14200">
    <property type="entry name" value="RicinB_lectin_2"/>
    <property type="match status" value="1"/>
</dbReference>
<feature type="signal peptide" evidence="1">
    <location>
        <begin position="1"/>
        <end position="29"/>
    </location>
</feature>
<dbReference type="PROSITE" id="PS50231">
    <property type="entry name" value="RICIN_B_LECTIN"/>
    <property type="match status" value="1"/>
</dbReference>
<dbReference type="Proteomes" id="UP001168821">
    <property type="component" value="Unassembled WGS sequence"/>
</dbReference>
<protein>
    <recommendedName>
        <fullName evidence="2">Ricin B lectin domain-containing protein</fullName>
    </recommendedName>
</protein>
<evidence type="ECO:0000259" key="2">
    <source>
        <dbReference type="Pfam" id="PF14200"/>
    </source>
</evidence>
<evidence type="ECO:0000256" key="1">
    <source>
        <dbReference type="SAM" id="SignalP"/>
    </source>
</evidence>
<feature type="chain" id="PRO_5041404725" description="Ricin B lectin domain-containing protein" evidence="1">
    <location>
        <begin position="30"/>
        <end position="170"/>
    </location>
</feature>
<dbReference type="EMBL" id="JALNTZ010000002">
    <property type="protein sequence ID" value="KAJ3663126.1"/>
    <property type="molecule type" value="Genomic_DNA"/>
</dbReference>
<proteinExistence type="predicted"/>
<feature type="domain" description="Ricin B lectin" evidence="2">
    <location>
        <begin position="66"/>
        <end position="154"/>
    </location>
</feature>
<evidence type="ECO:0000313" key="3">
    <source>
        <dbReference type="EMBL" id="KAJ3663126.1"/>
    </source>
</evidence>
<dbReference type="InterPro" id="IPR000772">
    <property type="entry name" value="Ricin_B_lectin"/>
</dbReference>
<sequence>MTPYKKIWYFSRWLLLLPIFYTFFGTASGNCDQLYFMKSSTHPNFAVDGSDPMVVKIQTAKDDSIQKWQFVGANHVGLFHIFNNDTGTVLEEDLNNCVLELYPYCRVRLSPLESNKHVQKWFLNSNGTITNAYSLQNLDIYGRDYEPGTEVITYRENLGANQLFKLEETS</sequence>
<dbReference type="SUPFAM" id="SSF50370">
    <property type="entry name" value="Ricin B-like lectins"/>
    <property type="match status" value="1"/>
</dbReference>
<organism evidence="3 4">
    <name type="scientific">Zophobas morio</name>
    <dbReference type="NCBI Taxonomy" id="2755281"/>
    <lineage>
        <taxon>Eukaryota</taxon>
        <taxon>Metazoa</taxon>
        <taxon>Ecdysozoa</taxon>
        <taxon>Arthropoda</taxon>
        <taxon>Hexapoda</taxon>
        <taxon>Insecta</taxon>
        <taxon>Pterygota</taxon>
        <taxon>Neoptera</taxon>
        <taxon>Endopterygota</taxon>
        <taxon>Coleoptera</taxon>
        <taxon>Polyphaga</taxon>
        <taxon>Cucujiformia</taxon>
        <taxon>Tenebrionidae</taxon>
        <taxon>Zophobas</taxon>
    </lineage>
</organism>
<reference evidence="3" key="1">
    <citation type="journal article" date="2023" name="G3 (Bethesda)">
        <title>Whole genome assemblies of Zophobas morio and Tenebrio molitor.</title>
        <authorList>
            <person name="Kaur S."/>
            <person name="Stinson S.A."/>
            <person name="diCenzo G.C."/>
        </authorList>
    </citation>
    <scope>NUCLEOTIDE SEQUENCE</scope>
    <source>
        <strain evidence="3">QUZm001</strain>
    </source>
</reference>
<dbReference type="Gene3D" id="2.80.10.50">
    <property type="match status" value="1"/>
</dbReference>
<evidence type="ECO:0000313" key="4">
    <source>
        <dbReference type="Proteomes" id="UP001168821"/>
    </source>
</evidence>
<accession>A0AA38MNK1</accession>